<keyword evidence="13" id="KW-1185">Reference proteome</keyword>
<comment type="function">
    <text evidence="7">Acts as an adapter for the XPO1/CRM1-mediated export of the 60S ribosomal subunit.</text>
</comment>
<dbReference type="GO" id="GO:0000055">
    <property type="term" value="P:ribosomal large subunit export from nucleus"/>
    <property type="evidence" value="ECO:0007669"/>
    <property type="project" value="TreeGrafter"/>
</dbReference>
<dbReference type="PANTHER" id="PTHR12746">
    <property type="entry name" value="NONSENSE-MEDIATED MRNA DECAY PROTEIN 3"/>
    <property type="match status" value="1"/>
</dbReference>
<evidence type="ECO:0000256" key="7">
    <source>
        <dbReference type="RuleBase" id="RU364108"/>
    </source>
</evidence>
<dbReference type="eggNOG" id="KOG2613">
    <property type="taxonomic scope" value="Eukaryota"/>
</dbReference>
<protein>
    <recommendedName>
        <fullName evidence="2 7">60S ribosomal export protein NMD3</fullName>
    </recommendedName>
</protein>
<comment type="similarity">
    <text evidence="1 7">Belongs to the NMD3 family.</text>
</comment>
<feature type="compositionally biased region" description="Acidic residues" evidence="8">
    <location>
        <begin position="438"/>
        <end position="453"/>
    </location>
</feature>
<evidence type="ECO:0000259" key="10">
    <source>
        <dbReference type="Pfam" id="PF21192"/>
    </source>
</evidence>
<dbReference type="AlphaFoldDB" id="M4BJF5"/>
<comment type="subcellular location">
    <subcellularLocation>
        <location evidence="7">Cytoplasm</location>
    </subcellularLocation>
    <subcellularLocation>
        <location evidence="7">Nucleus</location>
    </subcellularLocation>
</comment>
<organism evidence="12 13">
    <name type="scientific">Hyaloperonospora arabidopsidis (strain Emoy2)</name>
    <name type="common">Downy mildew agent</name>
    <name type="synonym">Peronospora arabidopsidis</name>
    <dbReference type="NCBI Taxonomy" id="559515"/>
    <lineage>
        <taxon>Eukaryota</taxon>
        <taxon>Sar</taxon>
        <taxon>Stramenopiles</taxon>
        <taxon>Oomycota</taxon>
        <taxon>Peronosporomycetes</taxon>
        <taxon>Peronosporales</taxon>
        <taxon>Peronosporaceae</taxon>
        <taxon>Hyaloperonospora</taxon>
    </lineage>
</organism>
<evidence type="ECO:0000259" key="11">
    <source>
        <dbReference type="Pfam" id="PF21193"/>
    </source>
</evidence>
<keyword evidence="3 7" id="KW-0813">Transport</keyword>
<evidence type="ECO:0000256" key="4">
    <source>
        <dbReference type="ARBA" id="ARBA00022490"/>
    </source>
</evidence>
<evidence type="ECO:0000256" key="6">
    <source>
        <dbReference type="ARBA" id="ARBA00023242"/>
    </source>
</evidence>
<keyword evidence="5 7" id="KW-0653">Protein transport</keyword>
<sequence length="485" mass="53745">MCPSCLAAEVDVTEGIATTGELVQCRGCLRFQSRGKTQQHSSSSSGAWLDCDWESKELMALCLKSIAGLNKAKLLDAGFIWTEPHSKRVKLRLTLQREAANHAVVQNTCVVTFVLHSTKCPDCMKHYHNNTWRALVQIRQKADHKRTFLRLEQDILKHNAHEEAIGIVTVKDGMDFYFGSKSTAERFLHFLSAHVPMRSKTSSKVISEDVRNSTANLQLTYSVELSPICKDDLLVLPRKVAQGCGNIADLTLCARATSIVHLVDPVSGQKAELLTDKYWKLPFLPLATSSDMVEFVVLDVDPVEPRDLRHVVGLAPTSSKGQMSKFVVADVEVARMSDFGVNDTTFHVRTHLGGVLTAGDTVKGYDLSSAVFGTCQTRSLKGELPDLVLVRKVYPRENGKQHKGTRKLKTLGAERRGNVSKAETVRTQHEMEVFTEEYLNEEDQERENGEELEDANKLSSEGPEDGVSAEAVEERTAAMADLSMS</sequence>
<accession>M4BJF5</accession>
<evidence type="ECO:0000256" key="8">
    <source>
        <dbReference type="SAM" id="MobiDB-lite"/>
    </source>
</evidence>
<dbReference type="EnsemblProtists" id="HpaT806533">
    <property type="protein sequence ID" value="HpaP806533"/>
    <property type="gene ID" value="HpaG806533"/>
</dbReference>
<evidence type="ECO:0000259" key="9">
    <source>
        <dbReference type="Pfam" id="PF04981"/>
    </source>
</evidence>
<dbReference type="GO" id="GO:0015031">
    <property type="term" value="P:protein transport"/>
    <property type="evidence" value="ECO:0007669"/>
    <property type="project" value="UniProtKB-KW"/>
</dbReference>
<dbReference type="OMA" id="YHNNTWR"/>
<dbReference type="Pfam" id="PF21192">
    <property type="entry name" value="OB_NMD3"/>
    <property type="match status" value="1"/>
</dbReference>
<dbReference type="InterPro" id="IPR007064">
    <property type="entry name" value="Nmd3_N"/>
</dbReference>
<keyword evidence="4 7" id="KW-0963">Cytoplasm</keyword>
<dbReference type="STRING" id="559515.M4BJF5"/>
<dbReference type="GO" id="GO:0005737">
    <property type="term" value="C:cytoplasm"/>
    <property type="evidence" value="ECO:0007669"/>
    <property type="project" value="UniProtKB-SubCell"/>
</dbReference>
<name>M4BJF5_HYAAE</name>
<evidence type="ECO:0000256" key="5">
    <source>
        <dbReference type="ARBA" id="ARBA00022927"/>
    </source>
</evidence>
<evidence type="ECO:0000313" key="12">
    <source>
        <dbReference type="EnsemblProtists" id="HpaP806533"/>
    </source>
</evidence>
<dbReference type="InterPro" id="IPR048898">
    <property type="entry name" value="OB_NMD3"/>
</dbReference>
<dbReference type="HOGENOM" id="CLU_027444_3_0_1"/>
<evidence type="ECO:0000256" key="1">
    <source>
        <dbReference type="ARBA" id="ARBA00009794"/>
    </source>
</evidence>
<evidence type="ECO:0000256" key="3">
    <source>
        <dbReference type="ARBA" id="ARBA00022448"/>
    </source>
</evidence>
<reference evidence="12" key="2">
    <citation type="submission" date="2015-06" db="UniProtKB">
        <authorList>
            <consortium name="EnsemblProtists"/>
        </authorList>
    </citation>
    <scope>IDENTIFICATION</scope>
    <source>
        <strain evidence="12">Emoy2</strain>
    </source>
</reference>
<dbReference type="Pfam" id="PF21193">
    <property type="entry name" value="NMD_SH3"/>
    <property type="match status" value="1"/>
</dbReference>
<dbReference type="InterPro" id="IPR039768">
    <property type="entry name" value="Nmd3"/>
</dbReference>
<feature type="region of interest" description="Disordered" evidence="8">
    <location>
        <begin position="438"/>
        <end position="485"/>
    </location>
</feature>
<dbReference type="Proteomes" id="UP000011713">
    <property type="component" value="Unassembled WGS sequence"/>
</dbReference>
<dbReference type="GO" id="GO:0005634">
    <property type="term" value="C:nucleus"/>
    <property type="evidence" value="ECO:0007669"/>
    <property type="project" value="UniProtKB-SubCell"/>
</dbReference>
<feature type="domain" description="60S ribosomal export protein NMD3 SH3" evidence="11">
    <location>
        <begin position="228"/>
        <end position="273"/>
    </location>
</feature>
<reference evidence="13" key="1">
    <citation type="journal article" date="2010" name="Science">
        <title>Signatures of adaptation to obligate biotrophy in the Hyaloperonospora arabidopsidis genome.</title>
        <authorList>
            <person name="Baxter L."/>
            <person name="Tripathy S."/>
            <person name="Ishaque N."/>
            <person name="Boot N."/>
            <person name="Cabral A."/>
            <person name="Kemen E."/>
            <person name="Thines M."/>
            <person name="Ah-Fong A."/>
            <person name="Anderson R."/>
            <person name="Badejoko W."/>
            <person name="Bittner-Eddy P."/>
            <person name="Boore J.L."/>
            <person name="Chibucos M.C."/>
            <person name="Coates M."/>
            <person name="Dehal P."/>
            <person name="Delehaunty K."/>
            <person name="Dong S."/>
            <person name="Downton P."/>
            <person name="Dumas B."/>
            <person name="Fabro G."/>
            <person name="Fronick C."/>
            <person name="Fuerstenberg S.I."/>
            <person name="Fulton L."/>
            <person name="Gaulin E."/>
            <person name="Govers F."/>
            <person name="Hughes L."/>
            <person name="Humphray S."/>
            <person name="Jiang R.H."/>
            <person name="Judelson H."/>
            <person name="Kamoun S."/>
            <person name="Kyung K."/>
            <person name="Meijer H."/>
            <person name="Minx P."/>
            <person name="Morris P."/>
            <person name="Nelson J."/>
            <person name="Phuntumart V."/>
            <person name="Qutob D."/>
            <person name="Rehmany A."/>
            <person name="Rougon-Cardoso A."/>
            <person name="Ryden P."/>
            <person name="Torto-Alalibo T."/>
            <person name="Studholme D."/>
            <person name="Wang Y."/>
            <person name="Win J."/>
            <person name="Wood J."/>
            <person name="Clifton S.W."/>
            <person name="Rogers J."/>
            <person name="Van den Ackerveken G."/>
            <person name="Jones J.D."/>
            <person name="McDowell J.M."/>
            <person name="Beynon J."/>
            <person name="Tyler B.M."/>
        </authorList>
    </citation>
    <scope>NUCLEOTIDE SEQUENCE [LARGE SCALE GENOMIC DNA]</scope>
    <source>
        <strain evidence="13">Emoy2</strain>
    </source>
</reference>
<dbReference type="InterPro" id="IPR048899">
    <property type="entry name" value="NMD_SH3"/>
</dbReference>
<dbReference type="InParanoid" id="M4BJF5"/>
<dbReference type="VEuPathDB" id="FungiDB:HpaG806533"/>
<dbReference type="GO" id="GO:0043023">
    <property type="term" value="F:ribosomal large subunit binding"/>
    <property type="evidence" value="ECO:0007669"/>
    <property type="project" value="InterPro"/>
</dbReference>
<dbReference type="PANTHER" id="PTHR12746:SF2">
    <property type="entry name" value="60S RIBOSOMAL EXPORT PROTEIN NMD3"/>
    <property type="match status" value="1"/>
</dbReference>
<dbReference type="EMBL" id="JH598320">
    <property type="status" value="NOT_ANNOTATED_CDS"/>
    <property type="molecule type" value="Genomic_DNA"/>
</dbReference>
<feature type="domain" description="Nmd3 N-terminal" evidence="9">
    <location>
        <begin position="1"/>
        <end position="225"/>
    </location>
</feature>
<proteinExistence type="inferred from homology"/>
<keyword evidence="6 7" id="KW-0539">Nucleus</keyword>
<feature type="domain" description="60S ribosomal export protein NMD3 OB-fold" evidence="10">
    <location>
        <begin position="292"/>
        <end position="392"/>
    </location>
</feature>
<dbReference type="Pfam" id="PF04981">
    <property type="entry name" value="NMD3"/>
    <property type="match status" value="1"/>
</dbReference>
<evidence type="ECO:0000313" key="13">
    <source>
        <dbReference type="Proteomes" id="UP000011713"/>
    </source>
</evidence>
<evidence type="ECO:0000256" key="2">
    <source>
        <dbReference type="ARBA" id="ARBA00017035"/>
    </source>
</evidence>